<dbReference type="AlphaFoldDB" id="A0A4R5L485"/>
<evidence type="ECO:0000313" key="1">
    <source>
        <dbReference type="EMBL" id="TDG03519.1"/>
    </source>
</evidence>
<dbReference type="InterPro" id="IPR006175">
    <property type="entry name" value="YjgF/YER057c/UK114"/>
</dbReference>
<dbReference type="PANTHER" id="PTHR47328">
    <property type="match status" value="1"/>
</dbReference>
<gene>
    <name evidence="1" type="ORF">E1N52_34040</name>
</gene>
<dbReference type="Gene3D" id="3.30.1330.40">
    <property type="entry name" value="RutC-like"/>
    <property type="match status" value="1"/>
</dbReference>
<comment type="caution">
    <text evidence="1">The sequence shown here is derived from an EMBL/GenBank/DDBJ whole genome shotgun (WGS) entry which is preliminary data.</text>
</comment>
<dbReference type="OrthoDB" id="6899345at2"/>
<dbReference type="EMBL" id="SMOD01000039">
    <property type="protein sequence ID" value="TDG03519.1"/>
    <property type="molecule type" value="Genomic_DNA"/>
</dbReference>
<dbReference type="SUPFAM" id="SSF55298">
    <property type="entry name" value="YjgF-like"/>
    <property type="match status" value="1"/>
</dbReference>
<evidence type="ECO:0000313" key="2">
    <source>
        <dbReference type="Proteomes" id="UP000295606"/>
    </source>
</evidence>
<dbReference type="InterPro" id="IPR035709">
    <property type="entry name" value="YoaB-like"/>
</dbReference>
<proteinExistence type="predicted"/>
<dbReference type="InterPro" id="IPR035959">
    <property type="entry name" value="RutC-like_sf"/>
</dbReference>
<protein>
    <submittedName>
        <fullName evidence="1">RidA family protein</fullName>
    </submittedName>
</protein>
<sequence>MVVKRLHPGPRMSAASVHQGVVRLAGQVAEEPNLDVTAQTASILETIESLLEEAGSNKHQILFAQIFVADIADFPAMNIAWDAWVSRSDPPPRATVEGKLAVPGCTVEVVITAAVLD</sequence>
<name>A0A4R5L485_9BURK</name>
<organism evidence="1 2">
    <name type="scientific">Paraburkholderia guartelaensis</name>
    <dbReference type="NCBI Taxonomy" id="2546446"/>
    <lineage>
        <taxon>Bacteria</taxon>
        <taxon>Pseudomonadati</taxon>
        <taxon>Pseudomonadota</taxon>
        <taxon>Betaproteobacteria</taxon>
        <taxon>Burkholderiales</taxon>
        <taxon>Burkholderiaceae</taxon>
        <taxon>Paraburkholderia</taxon>
    </lineage>
</organism>
<dbReference type="Pfam" id="PF01042">
    <property type="entry name" value="Ribonuc_L-PSP"/>
    <property type="match status" value="1"/>
</dbReference>
<reference evidence="1 2" key="1">
    <citation type="submission" date="2019-03" db="EMBL/GenBank/DDBJ databases">
        <title>Paraburkholderia sp. isolated from native Mimosa gymnas in Guartela State Park, Brazil.</title>
        <authorList>
            <person name="Paulitsch F."/>
            <person name="Hungria M."/>
            <person name="Delamuta J.R.M."/>
            <person name="Ribeiro R.A."/>
            <person name="Dall'Agnol R."/>
            <person name="Silva J.S.B."/>
        </authorList>
    </citation>
    <scope>NUCLEOTIDE SEQUENCE [LARGE SCALE GENOMIC DNA]</scope>
    <source>
        <strain evidence="1 2">CNPSo 3008</strain>
    </source>
</reference>
<accession>A0A4R5L485</accession>
<dbReference type="PANTHER" id="PTHR47328:SF1">
    <property type="entry name" value="RUTC FAMILY PROTEIN YOAB"/>
    <property type="match status" value="1"/>
</dbReference>
<dbReference type="CDD" id="cd06150">
    <property type="entry name" value="YjgF_YER057c_UK114_like_2"/>
    <property type="match status" value="1"/>
</dbReference>
<dbReference type="Proteomes" id="UP000295606">
    <property type="component" value="Unassembled WGS sequence"/>
</dbReference>
<dbReference type="RefSeq" id="WP_133188148.1">
    <property type="nucleotide sequence ID" value="NZ_SMOD01000039.1"/>
</dbReference>